<evidence type="ECO:0000313" key="4">
    <source>
        <dbReference type="Proteomes" id="UP000631114"/>
    </source>
</evidence>
<dbReference type="AlphaFoldDB" id="A0A835HJQ4"/>
<comment type="caution">
    <text evidence="3">The sequence shown here is derived from an EMBL/GenBank/DDBJ whole genome shotgun (WGS) entry which is preliminary data.</text>
</comment>
<dbReference type="EMBL" id="JADFTS010000006">
    <property type="protein sequence ID" value="KAF9600555.1"/>
    <property type="molecule type" value="Genomic_DNA"/>
</dbReference>
<keyword evidence="4" id="KW-1185">Reference proteome</keyword>
<sequence>MSDPFHADTVNDLSSSDLSICQMNFWDGPTRPPLHSDPQHQNLRPLSAPDLWRTESLSFVVILEFPKMADPLEPQQQPQQQPPLVVPVTQQAYSSHTNHGSVGALIAVLAVITVLGAIAVMIGRLCSGRKVMGHGQYDFEGWVERKCASCIDGRIDPPRPPPSLPLDTNSSHNSNTVASPLDIREEPIQIDHSTQENPPASTTQ</sequence>
<keyword evidence="2" id="KW-0472">Membrane</keyword>
<evidence type="ECO:0000256" key="2">
    <source>
        <dbReference type="SAM" id="Phobius"/>
    </source>
</evidence>
<keyword evidence="2" id="KW-0812">Transmembrane</keyword>
<feature type="region of interest" description="Disordered" evidence="1">
    <location>
        <begin position="154"/>
        <end position="204"/>
    </location>
</feature>
<keyword evidence="2" id="KW-1133">Transmembrane helix</keyword>
<dbReference type="PANTHER" id="PTHR33429">
    <property type="entry name" value="OS02G0708000 PROTEIN-RELATED"/>
    <property type="match status" value="1"/>
</dbReference>
<dbReference type="PANTHER" id="PTHR33429:SF2">
    <property type="entry name" value="OS01G0888850 PROTEIN"/>
    <property type="match status" value="1"/>
</dbReference>
<accession>A0A835HJQ4</accession>
<dbReference type="OrthoDB" id="1928111at2759"/>
<feature type="transmembrane region" description="Helical" evidence="2">
    <location>
        <begin position="102"/>
        <end position="122"/>
    </location>
</feature>
<name>A0A835HJQ4_9MAGN</name>
<proteinExistence type="predicted"/>
<feature type="compositionally biased region" description="Polar residues" evidence="1">
    <location>
        <begin position="167"/>
        <end position="178"/>
    </location>
</feature>
<protein>
    <submittedName>
        <fullName evidence="3">Uncharacterized protein</fullName>
    </submittedName>
</protein>
<evidence type="ECO:0000313" key="3">
    <source>
        <dbReference type="EMBL" id="KAF9600555.1"/>
    </source>
</evidence>
<dbReference type="Proteomes" id="UP000631114">
    <property type="component" value="Unassembled WGS sequence"/>
</dbReference>
<feature type="compositionally biased region" description="Polar residues" evidence="1">
    <location>
        <begin position="191"/>
        <end position="204"/>
    </location>
</feature>
<reference evidence="3 4" key="1">
    <citation type="submission" date="2020-10" db="EMBL/GenBank/DDBJ databases">
        <title>The Coptis chinensis genome and diversification of protoberbering-type alkaloids.</title>
        <authorList>
            <person name="Wang B."/>
            <person name="Shu S."/>
            <person name="Song C."/>
            <person name="Liu Y."/>
        </authorList>
    </citation>
    <scope>NUCLEOTIDE SEQUENCE [LARGE SCALE GENOMIC DNA]</scope>
    <source>
        <strain evidence="3">HL-2020</strain>
        <tissue evidence="3">Leaf</tissue>
    </source>
</reference>
<organism evidence="3 4">
    <name type="scientific">Coptis chinensis</name>
    <dbReference type="NCBI Taxonomy" id="261450"/>
    <lineage>
        <taxon>Eukaryota</taxon>
        <taxon>Viridiplantae</taxon>
        <taxon>Streptophyta</taxon>
        <taxon>Embryophyta</taxon>
        <taxon>Tracheophyta</taxon>
        <taxon>Spermatophyta</taxon>
        <taxon>Magnoliopsida</taxon>
        <taxon>Ranunculales</taxon>
        <taxon>Ranunculaceae</taxon>
        <taxon>Coptidoideae</taxon>
        <taxon>Coptis</taxon>
    </lineage>
</organism>
<gene>
    <name evidence="3" type="ORF">IFM89_010041</name>
</gene>
<evidence type="ECO:0000256" key="1">
    <source>
        <dbReference type="SAM" id="MobiDB-lite"/>
    </source>
</evidence>